<reference evidence="1" key="1">
    <citation type="submission" date="2021-06" db="EMBL/GenBank/DDBJ databases">
        <title>A collection of bacterial strains from the Burkholderia cepacia Research Laboratory and Repository.</title>
        <authorList>
            <person name="Lipuma J."/>
            <person name="Spilker T."/>
        </authorList>
    </citation>
    <scope>NUCLEOTIDE SEQUENCE</scope>
    <source>
        <strain evidence="1">AU37435</strain>
    </source>
</reference>
<dbReference type="Pfam" id="PF09684">
    <property type="entry name" value="Tail_P2_I"/>
    <property type="match status" value="1"/>
</dbReference>
<dbReference type="NCBIfam" id="TIGR01634">
    <property type="entry name" value="tail_P2_I"/>
    <property type="match status" value="1"/>
</dbReference>
<name>A0AAP2HI69_9BURK</name>
<dbReference type="EMBL" id="JAHPMX010000004">
    <property type="protein sequence ID" value="MBU9356623.1"/>
    <property type="molecule type" value="Genomic_DNA"/>
</dbReference>
<dbReference type="AlphaFoldDB" id="A0AAP2HI69"/>
<gene>
    <name evidence="1" type="ORF">KTE52_09775</name>
</gene>
<protein>
    <submittedName>
        <fullName evidence="1">Phage tail protein I</fullName>
    </submittedName>
</protein>
<dbReference type="RefSeq" id="WP_035947786.1">
    <property type="nucleotide sequence ID" value="NZ_CADFDJ010000024.1"/>
</dbReference>
<accession>A0AAP2HI69</accession>
<sequence>MTPEPLLPSNQTPLEAALARVMRPTVQPEVLRTLWDADRCPVAWLPWLAWALAVDGWELAESEDARRALVKGSLALHRKKGTPWAVREVIRRLGFGEVTIIEGRRGGRRDGAFVRNGEQLRGRTSAWAEYIVKLGRPVTRDQADKLWRAIERYAPARSKLAALDYAAVAIRHNGIAVRDGQYTRGSITT</sequence>
<comment type="caution">
    <text evidence="1">The sequence shown here is derived from an EMBL/GenBank/DDBJ whole genome shotgun (WGS) entry which is preliminary data.</text>
</comment>
<organism evidence="1 2">
    <name type="scientific">Burkholderia multivorans</name>
    <dbReference type="NCBI Taxonomy" id="87883"/>
    <lineage>
        <taxon>Bacteria</taxon>
        <taxon>Pseudomonadati</taxon>
        <taxon>Pseudomonadota</taxon>
        <taxon>Betaproteobacteria</taxon>
        <taxon>Burkholderiales</taxon>
        <taxon>Burkholderiaceae</taxon>
        <taxon>Burkholderia</taxon>
        <taxon>Burkholderia cepacia complex</taxon>
    </lineage>
</organism>
<evidence type="ECO:0000313" key="2">
    <source>
        <dbReference type="Proteomes" id="UP001196915"/>
    </source>
</evidence>
<dbReference type="InterPro" id="IPR006521">
    <property type="entry name" value="Tail_protein_I"/>
</dbReference>
<dbReference type="Proteomes" id="UP001196915">
    <property type="component" value="Unassembled WGS sequence"/>
</dbReference>
<evidence type="ECO:0000313" key="1">
    <source>
        <dbReference type="EMBL" id="MBU9356623.1"/>
    </source>
</evidence>
<proteinExistence type="predicted"/>